<gene>
    <name evidence="5" type="ORF">KNV97_16350</name>
</gene>
<dbReference type="InterPro" id="IPR012340">
    <property type="entry name" value="NA-bd_OB-fold"/>
</dbReference>
<dbReference type="RefSeq" id="WP_047460531.1">
    <property type="nucleotide sequence ID" value="NZ_CP076643.1"/>
</dbReference>
<dbReference type="CDD" id="cd04458">
    <property type="entry name" value="CSP_CDS"/>
    <property type="match status" value="1"/>
</dbReference>
<name>A0A975YN02_9VIBR</name>
<evidence type="ECO:0000259" key="4">
    <source>
        <dbReference type="PROSITE" id="PS51857"/>
    </source>
</evidence>
<evidence type="ECO:0000256" key="3">
    <source>
        <dbReference type="RuleBase" id="RU000408"/>
    </source>
</evidence>
<dbReference type="GO" id="GO:0003676">
    <property type="term" value="F:nucleic acid binding"/>
    <property type="evidence" value="ECO:0007669"/>
    <property type="project" value="InterPro"/>
</dbReference>
<dbReference type="AlphaFoldDB" id="A0A975YN02"/>
<sequence>MSDRVTGSVKWFNETKGFGFITKDSDGKDIFVHFRSISSDGFKTLLEGQKVSFEVEPGEKGPQATNVTLI</sequence>
<protein>
    <submittedName>
        <fullName evidence="5">Cold-shock protein</fullName>
    </submittedName>
</protein>
<comment type="subcellular location">
    <subcellularLocation>
        <location evidence="1 3">Cytoplasm</location>
    </subcellularLocation>
</comment>
<dbReference type="KEGG" id="vos:KNV97_16350"/>
<feature type="domain" description="CSD" evidence="4">
    <location>
        <begin position="4"/>
        <end position="69"/>
    </location>
</feature>
<dbReference type="PROSITE" id="PS51857">
    <property type="entry name" value="CSD_2"/>
    <property type="match status" value="1"/>
</dbReference>
<dbReference type="Pfam" id="PF00313">
    <property type="entry name" value="CSD"/>
    <property type="match status" value="1"/>
</dbReference>
<dbReference type="SMART" id="SM00357">
    <property type="entry name" value="CSP"/>
    <property type="match status" value="1"/>
</dbReference>
<dbReference type="InterPro" id="IPR012156">
    <property type="entry name" value="Cold_shock_CspA"/>
</dbReference>
<dbReference type="Gene3D" id="2.40.50.140">
    <property type="entry name" value="Nucleic acid-binding proteins"/>
    <property type="match status" value="1"/>
</dbReference>
<organism evidence="5 6">
    <name type="scientific">Vibrio ostreae</name>
    <dbReference type="NCBI Taxonomy" id="2841925"/>
    <lineage>
        <taxon>Bacteria</taxon>
        <taxon>Pseudomonadati</taxon>
        <taxon>Pseudomonadota</taxon>
        <taxon>Gammaproteobacteria</taxon>
        <taxon>Vibrionales</taxon>
        <taxon>Vibrionaceae</taxon>
        <taxon>Vibrio</taxon>
    </lineage>
</organism>
<dbReference type="PROSITE" id="PS00352">
    <property type="entry name" value="CSD_1"/>
    <property type="match status" value="1"/>
</dbReference>
<keyword evidence="2" id="KW-0963">Cytoplasm</keyword>
<dbReference type="InterPro" id="IPR050181">
    <property type="entry name" value="Cold_shock_domain"/>
</dbReference>
<reference evidence="5" key="1">
    <citation type="submission" date="2021-06" db="EMBL/GenBank/DDBJ databases">
        <title>Vibrio nov. sp., novel gut bacterium isolated from Yellow Sea oyster.</title>
        <authorList>
            <person name="Muhammad N."/>
            <person name="Nguyen T.H."/>
            <person name="Lee Y.-J."/>
            <person name="Ko J."/>
            <person name="Kim S.-G."/>
        </authorList>
    </citation>
    <scope>NUCLEOTIDE SEQUENCE</scope>
    <source>
        <strain evidence="5">OG9-811</strain>
    </source>
</reference>
<proteinExistence type="predicted"/>
<dbReference type="InterPro" id="IPR011129">
    <property type="entry name" value="CSD"/>
</dbReference>
<dbReference type="EMBL" id="CP076643">
    <property type="protein sequence ID" value="QXO17010.1"/>
    <property type="molecule type" value="Genomic_DNA"/>
</dbReference>
<dbReference type="SUPFAM" id="SSF50249">
    <property type="entry name" value="Nucleic acid-binding proteins"/>
    <property type="match status" value="1"/>
</dbReference>
<dbReference type="FunFam" id="2.40.50.140:FF:000006">
    <property type="entry name" value="Cold shock protein CspC"/>
    <property type="match status" value="1"/>
</dbReference>
<evidence type="ECO:0000313" key="6">
    <source>
        <dbReference type="Proteomes" id="UP000694232"/>
    </source>
</evidence>
<dbReference type="PRINTS" id="PR00050">
    <property type="entry name" value="COLDSHOCK"/>
</dbReference>
<dbReference type="InterPro" id="IPR019844">
    <property type="entry name" value="CSD_CS"/>
</dbReference>
<evidence type="ECO:0000256" key="1">
    <source>
        <dbReference type="ARBA" id="ARBA00004496"/>
    </source>
</evidence>
<dbReference type="InterPro" id="IPR002059">
    <property type="entry name" value="CSP_DNA-bd"/>
</dbReference>
<accession>A0A975YN02</accession>
<evidence type="ECO:0000256" key="2">
    <source>
        <dbReference type="ARBA" id="ARBA00022490"/>
    </source>
</evidence>
<dbReference type="Proteomes" id="UP000694232">
    <property type="component" value="Chromosome 1"/>
</dbReference>
<dbReference type="PIRSF" id="PIRSF002599">
    <property type="entry name" value="Cold_shock_A"/>
    <property type="match status" value="1"/>
</dbReference>
<dbReference type="PANTHER" id="PTHR11544">
    <property type="entry name" value="COLD SHOCK DOMAIN CONTAINING PROTEINS"/>
    <property type="match status" value="1"/>
</dbReference>
<dbReference type="GO" id="GO:0005829">
    <property type="term" value="C:cytosol"/>
    <property type="evidence" value="ECO:0007669"/>
    <property type="project" value="UniProtKB-ARBA"/>
</dbReference>
<evidence type="ECO:0000313" key="5">
    <source>
        <dbReference type="EMBL" id="QXO17010.1"/>
    </source>
</evidence>
<keyword evidence="6" id="KW-1185">Reference proteome</keyword>